<organism evidence="1 2">
    <name type="scientific">Candidatus Curtissbacteria bacterium GW2011_GWA1_40_24</name>
    <dbReference type="NCBI Taxonomy" id="1618406"/>
    <lineage>
        <taxon>Bacteria</taxon>
        <taxon>Candidatus Curtissiibacteriota</taxon>
    </lineage>
</organism>
<accession>A0A0G0UWN5</accession>
<name>A0A0G0UWN5_9BACT</name>
<evidence type="ECO:0000313" key="2">
    <source>
        <dbReference type="Proteomes" id="UP000034489"/>
    </source>
</evidence>
<comment type="caution">
    <text evidence="1">The sequence shown here is derived from an EMBL/GenBank/DDBJ whole genome shotgun (WGS) entry which is preliminary data.</text>
</comment>
<reference evidence="1 2" key="1">
    <citation type="journal article" date="2015" name="Nature">
        <title>rRNA introns, odd ribosomes, and small enigmatic genomes across a large radiation of phyla.</title>
        <authorList>
            <person name="Brown C.T."/>
            <person name="Hug L.A."/>
            <person name="Thomas B.C."/>
            <person name="Sharon I."/>
            <person name="Castelle C.J."/>
            <person name="Singh A."/>
            <person name="Wilkins M.J."/>
            <person name="Williams K.H."/>
            <person name="Banfield J.F."/>
        </authorList>
    </citation>
    <scope>NUCLEOTIDE SEQUENCE [LARGE SCALE GENOMIC DNA]</scope>
</reference>
<dbReference type="EMBL" id="LBYQ01000013">
    <property type="protein sequence ID" value="KKR54772.1"/>
    <property type="molecule type" value="Genomic_DNA"/>
</dbReference>
<dbReference type="Proteomes" id="UP000034489">
    <property type="component" value="Unassembled WGS sequence"/>
</dbReference>
<sequence length="109" mass="13012">MLPKHQEELESLLEELNPVQILVEIVRKDLETKNTRKYPKEMKFAYKWGIKHGRKTDGFDAPLDVVKKAITKRELKRVEKEAISVIDKYGLTWKDFNKSKYEHIKEIDR</sequence>
<protein>
    <submittedName>
        <fullName evidence="1">Uncharacterized protein</fullName>
    </submittedName>
</protein>
<proteinExistence type="predicted"/>
<gene>
    <name evidence="1" type="ORF">UT92_C0013G0008</name>
</gene>
<dbReference type="AlphaFoldDB" id="A0A0G0UWN5"/>
<evidence type="ECO:0000313" key="1">
    <source>
        <dbReference type="EMBL" id="KKR54772.1"/>
    </source>
</evidence>